<evidence type="ECO:0000313" key="2">
    <source>
        <dbReference type="EMBL" id="TKW49870.1"/>
    </source>
</evidence>
<protein>
    <submittedName>
        <fullName evidence="2">Uncharacterized protein</fullName>
    </submittedName>
</protein>
<comment type="caution">
    <text evidence="2">The sequence shown here is derived from an EMBL/GenBank/DDBJ whole genome shotgun (WGS) entry which is preliminary data.</text>
</comment>
<proteinExistence type="predicted"/>
<keyword evidence="3" id="KW-1185">Reference proteome</keyword>
<accession>A0A4U6X3D1</accession>
<organism evidence="2 3">
    <name type="scientific">Colletotrichum tanaceti</name>
    <dbReference type="NCBI Taxonomy" id="1306861"/>
    <lineage>
        <taxon>Eukaryota</taxon>
        <taxon>Fungi</taxon>
        <taxon>Dikarya</taxon>
        <taxon>Ascomycota</taxon>
        <taxon>Pezizomycotina</taxon>
        <taxon>Sordariomycetes</taxon>
        <taxon>Hypocreomycetidae</taxon>
        <taxon>Glomerellales</taxon>
        <taxon>Glomerellaceae</taxon>
        <taxon>Colletotrichum</taxon>
        <taxon>Colletotrichum destructivum species complex</taxon>
    </lineage>
</organism>
<dbReference type="AlphaFoldDB" id="A0A4U6X3D1"/>
<name>A0A4U6X3D1_9PEZI</name>
<feature type="region of interest" description="Disordered" evidence="1">
    <location>
        <begin position="52"/>
        <end position="76"/>
    </location>
</feature>
<dbReference type="Proteomes" id="UP000310108">
    <property type="component" value="Unassembled WGS sequence"/>
</dbReference>
<feature type="region of interest" description="Disordered" evidence="1">
    <location>
        <begin position="162"/>
        <end position="195"/>
    </location>
</feature>
<dbReference type="EMBL" id="PJEX01000467">
    <property type="protein sequence ID" value="TKW49870.1"/>
    <property type="molecule type" value="Genomic_DNA"/>
</dbReference>
<reference evidence="2 3" key="1">
    <citation type="journal article" date="2019" name="PLoS ONE">
        <title>Comparative genome analysis indicates high evolutionary potential of pathogenicity genes in Colletotrichum tanaceti.</title>
        <authorList>
            <person name="Lelwala R.V."/>
            <person name="Korhonen P.K."/>
            <person name="Young N.D."/>
            <person name="Scott J.B."/>
            <person name="Ades P.A."/>
            <person name="Gasser R.B."/>
            <person name="Taylor P.W.J."/>
        </authorList>
    </citation>
    <scope>NUCLEOTIDE SEQUENCE [LARGE SCALE GENOMIC DNA]</scope>
    <source>
        <strain evidence="2">BRIP57314</strain>
    </source>
</reference>
<gene>
    <name evidence="2" type="ORF">CTA1_2436</name>
</gene>
<evidence type="ECO:0000256" key="1">
    <source>
        <dbReference type="SAM" id="MobiDB-lite"/>
    </source>
</evidence>
<sequence>MAQFGVLRHCLRLLFGRKQDASQQAPNDDTHPLNPPRAVRGSWIVLDLGEQHASRADQTTSPDAHAPTGRRETAAAVGPLRRPWVYSRFTMSTYQRHARVAKGATAATQRAEKSVNPLRMNPVSVEAPVNPLRMNPVNVEVPVHSETMVIGQLALRGDDLMSHAPSEAGESETSSIEAPRRHSQGPGNMWPPPIS</sequence>
<evidence type="ECO:0000313" key="3">
    <source>
        <dbReference type="Proteomes" id="UP000310108"/>
    </source>
</evidence>